<feature type="transmembrane region" description="Helical" evidence="1">
    <location>
        <begin position="50"/>
        <end position="70"/>
    </location>
</feature>
<gene>
    <name evidence="2" type="ORF">BJ508DRAFT_337230</name>
</gene>
<keyword evidence="1" id="KW-1133">Transmembrane helix</keyword>
<dbReference type="AlphaFoldDB" id="A0A3N4IT93"/>
<protein>
    <submittedName>
        <fullName evidence="2">Uncharacterized protein</fullName>
    </submittedName>
</protein>
<feature type="transmembrane region" description="Helical" evidence="1">
    <location>
        <begin position="102"/>
        <end position="124"/>
    </location>
</feature>
<evidence type="ECO:0000313" key="3">
    <source>
        <dbReference type="Proteomes" id="UP000275078"/>
    </source>
</evidence>
<sequence length="259" mass="29118">MHPQQAKMPRPSQFNEKASEATPLLLPLSSCATITVSTTRTLLDCTLTDLFLVLDTLLWFLFSSFTAQALRSCLIRLPPPESDPPPTPGRGMEEPSDMPVVTFYYIAVGALVVQGLLICIRCALPSVLHLSPPVSHSVGNIGGHCYISLAKNITSSYIYWKVTICYWFARQFALSGQVFHLLYVGQDVLDGPWLPTSKYTWASYTVVWLVYTALLWTYIVVLFTYLERVRVSEDETRVGWVRGRFSHKTAQEKMICLSA</sequence>
<keyword evidence="3" id="KW-1185">Reference proteome</keyword>
<keyword evidence="1" id="KW-0812">Transmembrane</keyword>
<proteinExistence type="predicted"/>
<dbReference type="EMBL" id="ML119645">
    <property type="protein sequence ID" value="RPA87948.1"/>
    <property type="molecule type" value="Genomic_DNA"/>
</dbReference>
<feature type="transmembrane region" description="Helical" evidence="1">
    <location>
        <begin position="205"/>
        <end position="226"/>
    </location>
</feature>
<evidence type="ECO:0000313" key="2">
    <source>
        <dbReference type="EMBL" id="RPA87948.1"/>
    </source>
</evidence>
<dbReference type="Proteomes" id="UP000275078">
    <property type="component" value="Unassembled WGS sequence"/>
</dbReference>
<evidence type="ECO:0000256" key="1">
    <source>
        <dbReference type="SAM" id="Phobius"/>
    </source>
</evidence>
<organism evidence="2 3">
    <name type="scientific">Ascobolus immersus RN42</name>
    <dbReference type="NCBI Taxonomy" id="1160509"/>
    <lineage>
        <taxon>Eukaryota</taxon>
        <taxon>Fungi</taxon>
        <taxon>Dikarya</taxon>
        <taxon>Ascomycota</taxon>
        <taxon>Pezizomycotina</taxon>
        <taxon>Pezizomycetes</taxon>
        <taxon>Pezizales</taxon>
        <taxon>Ascobolaceae</taxon>
        <taxon>Ascobolus</taxon>
    </lineage>
</organism>
<keyword evidence="1" id="KW-0472">Membrane</keyword>
<reference evidence="2 3" key="1">
    <citation type="journal article" date="2018" name="Nat. Ecol. Evol.">
        <title>Pezizomycetes genomes reveal the molecular basis of ectomycorrhizal truffle lifestyle.</title>
        <authorList>
            <person name="Murat C."/>
            <person name="Payen T."/>
            <person name="Noel B."/>
            <person name="Kuo A."/>
            <person name="Morin E."/>
            <person name="Chen J."/>
            <person name="Kohler A."/>
            <person name="Krizsan K."/>
            <person name="Balestrini R."/>
            <person name="Da Silva C."/>
            <person name="Montanini B."/>
            <person name="Hainaut M."/>
            <person name="Levati E."/>
            <person name="Barry K.W."/>
            <person name="Belfiori B."/>
            <person name="Cichocki N."/>
            <person name="Clum A."/>
            <person name="Dockter R.B."/>
            <person name="Fauchery L."/>
            <person name="Guy J."/>
            <person name="Iotti M."/>
            <person name="Le Tacon F."/>
            <person name="Lindquist E.A."/>
            <person name="Lipzen A."/>
            <person name="Malagnac F."/>
            <person name="Mello A."/>
            <person name="Molinier V."/>
            <person name="Miyauchi S."/>
            <person name="Poulain J."/>
            <person name="Riccioni C."/>
            <person name="Rubini A."/>
            <person name="Sitrit Y."/>
            <person name="Splivallo R."/>
            <person name="Traeger S."/>
            <person name="Wang M."/>
            <person name="Zifcakova L."/>
            <person name="Wipf D."/>
            <person name="Zambonelli A."/>
            <person name="Paolocci F."/>
            <person name="Nowrousian M."/>
            <person name="Ottonello S."/>
            <person name="Baldrian P."/>
            <person name="Spatafora J.W."/>
            <person name="Henrissat B."/>
            <person name="Nagy L.G."/>
            <person name="Aury J.M."/>
            <person name="Wincker P."/>
            <person name="Grigoriev I.V."/>
            <person name="Bonfante P."/>
            <person name="Martin F.M."/>
        </authorList>
    </citation>
    <scope>NUCLEOTIDE SEQUENCE [LARGE SCALE GENOMIC DNA]</scope>
    <source>
        <strain evidence="2 3">RN42</strain>
    </source>
</reference>
<feature type="transmembrane region" description="Helical" evidence="1">
    <location>
        <begin position="164"/>
        <end position="185"/>
    </location>
</feature>
<name>A0A3N4IT93_ASCIM</name>
<accession>A0A3N4IT93</accession>